<protein>
    <submittedName>
        <fullName evidence="2">Uncharacterized protein</fullName>
    </submittedName>
</protein>
<dbReference type="Proteomes" id="UP000485058">
    <property type="component" value="Unassembled WGS sequence"/>
</dbReference>
<feature type="compositionally biased region" description="Low complexity" evidence="1">
    <location>
        <begin position="117"/>
        <end position="134"/>
    </location>
</feature>
<dbReference type="AlphaFoldDB" id="A0A699YU43"/>
<keyword evidence="3" id="KW-1185">Reference proteome</keyword>
<sequence>MVLRGQGARDATVGTAVAGQREGARWGGVHWGGEGLRNAKLRAQAGGAPSPAPLSPQGACWLPGQRGHLAMLVSAAASLATIPLFQGPTEGSTGWCQPRRDSHAPQAGSPDAGEAVAQPLQLQQAASPPQAPLRARLHRASWTYQPQP</sequence>
<accession>A0A699YU43</accession>
<name>A0A699YU43_HAELA</name>
<evidence type="ECO:0000313" key="2">
    <source>
        <dbReference type="EMBL" id="GFH06542.1"/>
    </source>
</evidence>
<proteinExistence type="predicted"/>
<evidence type="ECO:0000313" key="3">
    <source>
        <dbReference type="Proteomes" id="UP000485058"/>
    </source>
</evidence>
<organism evidence="2 3">
    <name type="scientific">Haematococcus lacustris</name>
    <name type="common">Green alga</name>
    <name type="synonym">Haematococcus pluvialis</name>
    <dbReference type="NCBI Taxonomy" id="44745"/>
    <lineage>
        <taxon>Eukaryota</taxon>
        <taxon>Viridiplantae</taxon>
        <taxon>Chlorophyta</taxon>
        <taxon>core chlorophytes</taxon>
        <taxon>Chlorophyceae</taxon>
        <taxon>CS clade</taxon>
        <taxon>Chlamydomonadales</taxon>
        <taxon>Haematococcaceae</taxon>
        <taxon>Haematococcus</taxon>
    </lineage>
</organism>
<evidence type="ECO:0000256" key="1">
    <source>
        <dbReference type="SAM" id="MobiDB-lite"/>
    </source>
</evidence>
<feature type="region of interest" description="Disordered" evidence="1">
    <location>
        <begin position="87"/>
        <end position="148"/>
    </location>
</feature>
<feature type="region of interest" description="Disordered" evidence="1">
    <location>
        <begin position="1"/>
        <end position="20"/>
    </location>
</feature>
<reference evidence="2 3" key="1">
    <citation type="submission" date="2020-02" db="EMBL/GenBank/DDBJ databases">
        <title>Draft genome sequence of Haematococcus lacustris strain NIES-144.</title>
        <authorList>
            <person name="Morimoto D."/>
            <person name="Nakagawa S."/>
            <person name="Yoshida T."/>
            <person name="Sawayama S."/>
        </authorList>
    </citation>
    <scope>NUCLEOTIDE SEQUENCE [LARGE SCALE GENOMIC DNA]</scope>
    <source>
        <strain evidence="2 3">NIES-144</strain>
    </source>
</reference>
<gene>
    <name evidence="2" type="ORF">HaLaN_01190</name>
</gene>
<dbReference type="EMBL" id="BLLF01000044">
    <property type="protein sequence ID" value="GFH06542.1"/>
    <property type="molecule type" value="Genomic_DNA"/>
</dbReference>
<comment type="caution">
    <text evidence="2">The sequence shown here is derived from an EMBL/GenBank/DDBJ whole genome shotgun (WGS) entry which is preliminary data.</text>
</comment>